<dbReference type="PANTHER" id="PTHR38111:SF9">
    <property type="entry name" value="ZN(2)-C6 FUNGAL-TYPE DOMAIN-CONTAINING PROTEIN"/>
    <property type="match status" value="1"/>
</dbReference>
<feature type="region of interest" description="Disordered" evidence="2">
    <location>
        <begin position="52"/>
        <end position="112"/>
    </location>
</feature>
<dbReference type="InterPro" id="IPR053178">
    <property type="entry name" value="Osmoadaptation_assoc"/>
</dbReference>
<evidence type="ECO:0000259" key="3">
    <source>
        <dbReference type="PROSITE" id="PS50048"/>
    </source>
</evidence>
<evidence type="ECO:0000313" key="5">
    <source>
        <dbReference type="Proteomes" id="UP000018087"/>
    </source>
</evidence>
<dbReference type="Pfam" id="PF00172">
    <property type="entry name" value="Zn_clus"/>
    <property type="match status" value="1"/>
</dbReference>
<feature type="compositionally biased region" description="Low complexity" evidence="2">
    <location>
        <begin position="68"/>
        <end position="112"/>
    </location>
</feature>
<keyword evidence="1" id="KW-0539">Nucleus</keyword>
<dbReference type="Proteomes" id="UP000018087">
    <property type="component" value="Unassembled WGS sequence"/>
</dbReference>
<dbReference type="OrthoDB" id="3145928at2759"/>
<dbReference type="HOGENOM" id="CLU_021599_2_0_1"/>
<name>U7PS83_SPOS1</name>
<dbReference type="PROSITE" id="PS50048">
    <property type="entry name" value="ZN2_CY6_FUNGAL_2"/>
    <property type="match status" value="1"/>
</dbReference>
<reference evidence="5" key="1">
    <citation type="journal article" date="2014" name="Genome Announc.">
        <title>Genome sequence of the pathogenic fungus Sporothrix schenckii (ATCC 58251).</title>
        <authorList>
            <person name="Cuomo C.A."/>
            <person name="Rodriguez-Del Valle N."/>
            <person name="Perez-Sanchez L."/>
            <person name="Abouelleil A."/>
            <person name="Goldberg J."/>
            <person name="Young S."/>
            <person name="Zeng Q."/>
            <person name="Birren B.W."/>
        </authorList>
    </citation>
    <scope>NUCLEOTIDE SEQUENCE [LARGE SCALE GENOMIC DNA]</scope>
    <source>
        <strain evidence="5">ATCC 58251 / de Perez 2211183</strain>
    </source>
</reference>
<dbReference type="STRING" id="1391915.U7PS83"/>
<dbReference type="EMBL" id="KI440847">
    <property type="protein sequence ID" value="ERS97811.1"/>
    <property type="molecule type" value="Genomic_DNA"/>
</dbReference>
<evidence type="ECO:0000256" key="1">
    <source>
        <dbReference type="ARBA" id="ARBA00023242"/>
    </source>
</evidence>
<proteinExistence type="predicted"/>
<dbReference type="InterPro" id="IPR036864">
    <property type="entry name" value="Zn2-C6_fun-type_DNA-bd_sf"/>
</dbReference>
<dbReference type="PANTHER" id="PTHR38111">
    <property type="entry name" value="ZN(2)-C6 FUNGAL-TYPE DOMAIN-CONTAINING PROTEIN-RELATED"/>
    <property type="match status" value="1"/>
</dbReference>
<dbReference type="GO" id="GO:0000981">
    <property type="term" value="F:DNA-binding transcription factor activity, RNA polymerase II-specific"/>
    <property type="evidence" value="ECO:0007669"/>
    <property type="project" value="InterPro"/>
</dbReference>
<dbReference type="AlphaFoldDB" id="U7PS83"/>
<dbReference type="InterPro" id="IPR001138">
    <property type="entry name" value="Zn2Cys6_DnaBD"/>
</dbReference>
<evidence type="ECO:0000313" key="4">
    <source>
        <dbReference type="EMBL" id="ERS97811.1"/>
    </source>
</evidence>
<dbReference type="Gene3D" id="4.10.240.10">
    <property type="entry name" value="Zn(2)-C6 fungal-type DNA-binding domain"/>
    <property type="match status" value="1"/>
</dbReference>
<dbReference type="GO" id="GO:0008270">
    <property type="term" value="F:zinc ion binding"/>
    <property type="evidence" value="ECO:0007669"/>
    <property type="project" value="InterPro"/>
</dbReference>
<dbReference type="PROSITE" id="PS00463">
    <property type="entry name" value="ZN2_CY6_FUNGAL_1"/>
    <property type="match status" value="1"/>
</dbReference>
<feature type="domain" description="Zn(2)-C6 fungal-type" evidence="3">
    <location>
        <begin position="10"/>
        <end position="38"/>
    </location>
</feature>
<evidence type="ECO:0000256" key="2">
    <source>
        <dbReference type="SAM" id="MobiDB-lite"/>
    </source>
</evidence>
<dbReference type="eggNOG" id="ENOG502SNQ1">
    <property type="taxonomic scope" value="Eukaryota"/>
</dbReference>
<dbReference type="SMART" id="SM00066">
    <property type="entry name" value="GAL4"/>
    <property type="match status" value="1"/>
</dbReference>
<keyword evidence="5" id="KW-1185">Reference proteome</keyword>
<accession>U7PS83</accession>
<organism evidence="4 5">
    <name type="scientific">Sporothrix schenckii (strain ATCC 58251 / de Perez 2211183)</name>
    <name type="common">Rose-picker's disease fungus</name>
    <dbReference type="NCBI Taxonomy" id="1391915"/>
    <lineage>
        <taxon>Eukaryota</taxon>
        <taxon>Fungi</taxon>
        <taxon>Dikarya</taxon>
        <taxon>Ascomycota</taxon>
        <taxon>Pezizomycotina</taxon>
        <taxon>Sordariomycetes</taxon>
        <taxon>Sordariomycetidae</taxon>
        <taxon>Ophiostomatales</taxon>
        <taxon>Ophiostomataceae</taxon>
        <taxon>Sporothrix</taxon>
    </lineage>
</organism>
<sequence>MVGVPGKFKGCETCRLRRVKCDNTRPYCKKCHDTGRECAGYDRETVFIIGTPQDGGRCSSHPPRVVKPKTPVTTAVNTPSNIGRSSTSVSSSSSSGAKSRSSPKSRSNSRAPDLVLIPPLRSAWHDSLLVASGGIVHQVQTAALYTQLQSIVRHKDDNGTDGGFHLSPFPAYTPSSVRPPSGDSEFHLSSHCMVHLATGDNHRNFEARPAENICLFLYEHNAPLLSGLPEQWKDPAMQSSSVRRAGPARFATFPAHHSFARVYRPNAIWSALIFRQSTFLSDPEWTSAPWQAHPKSGLDRLLDIAALLPAVLSRADNVTAHQPTLGRRMMAQDVLANCLYVERVLEQWHASVQDLGMRGGSSVNGASTMSRAPTALDGSVDGGFQNGGTRTRASGHGAIGNWYWIADPEHTSVDAQIPFADTFAFRDTVTALMFIYYWATLVLLYPCVESLYEIIFQPVLDTFPSPYPNLPSNLQIPNGDPSVYYGPKEVRELAGNVCRGLDFALSTTLQPDLLSAPLFVVESFYHKMNATSGDGALELLWCESFRSRLAGKGQYIADVIQNRRWVDAGQF</sequence>
<gene>
    <name evidence="4" type="ORF">HMPREF1624_05982</name>
</gene>
<protein>
    <recommendedName>
        <fullName evidence="3">Zn(2)-C6 fungal-type domain-containing protein</fullName>
    </recommendedName>
</protein>
<dbReference type="SUPFAM" id="SSF57701">
    <property type="entry name" value="Zn2/Cys6 DNA-binding domain"/>
    <property type="match status" value="1"/>
</dbReference>
<dbReference type="CDD" id="cd00067">
    <property type="entry name" value="GAL4"/>
    <property type="match status" value="1"/>
</dbReference>